<evidence type="ECO:0000259" key="2">
    <source>
        <dbReference type="Pfam" id="PF17829"/>
    </source>
</evidence>
<dbReference type="RefSeq" id="WP_191617748.1">
    <property type="nucleotide sequence ID" value="NZ_JACYFG010000036.1"/>
</dbReference>
<proteinExistence type="predicted"/>
<organism evidence="3 4">
    <name type="scientific">Pelagicoccus enzymogenes</name>
    <dbReference type="NCBI Taxonomy" id="2773457"/>
    <lineage>
        <taxon>Bacteria</taxon>
        <taxon>Pseudomonadati</taxon>
        <taxon>Verrucomicrobiota</taxon>
        <taxon>Opitutia</taxon>
        <taxon>Puniceicoccales</taxon>
        <taxon>Pelagicoccaceae</taxon>
        <taxon>Pelagicoccus</taxon>
    </lineage>
</organism>
<feature type="chain" id="PRO_5038024449" description="Gylcosyl hydrolase 115 C-terminal domain-containing protein" evidence="1">
    <location>
        <begin position="20"/>
        <end position="383"/>
    </location>
</feature>
<dbReference type="Proteomes" id="UP000622317">
    <property type="component" value="Unassembled WGS sequence"/>
</dbReference>
<keyword evidence="4" id="KW-1185">Reference proteome</keyword>
<evidence type="ECO:0000313" key="4">
    <source>
        <dbReference type="Proteomes" id="UP000622317"/>
    </source>
</evidence>
<sequence length="383" mass="43025">MKTPLLLSLCLLTPALSFSQGYVEQDGIISIEAEDFASQTKADVRRWFKFDARTPPHSYADADDVHVEGASGGAYIEILPDTRTNHDEKLIHGENFSPEPGKMCVLTYPVYVSQPGRYYIWGRAFSTGPEDNGAHFGLDGIWQESSRRLQFCAGKGQWTWSSAQRRPENHCGDPLTLWIDIEEAGQHTLMLSMREDGIELDKIVLAMDEAFQPEGTGPEVTRYEPASLPERTRFVDIKNYSYIWHATEDFQVDAGAEVPYYVHNQKGALAINAAKEEFRKGFARASKVFEQKRAREFDLTLVTLAETDGESEYRILLNDKVIGNFKNPETSVDYREVTFTIPDVTLNPQDIISVESNAVTNGKIPEGDGTAFARGRWIGLVLQ</sequence>
<keyword evidence="1" id="KW-0732">Signal</keyword>
<protein>
    <recommendedName>
        <fullName evidence="2">Gylcosyl hydrolase 115 C-terminal domain-containing protein</fullName>
    </recommendedName>
</protein>
<dbReference type="Gene3D" id="2.60.120.1620">
    <property type="match status" value="1"/>
</dbReference>
<dbReference type="Pfam" id="PF17829">
    <property type="entry name" value="GH115_C"/>
    <property type="match status" value="1"/>
</dbReference>
<dbReference type="AlphaFoldDB" id="A0A927F973"/>
<reference evidence="3" key="1">
    <citation type="submission" date="2020-09" db="EMBL/GenBank/DDBJ databases">
        <title>Pelagicoccus enzymogenes sp. nov. with an EPS production, isolated from marine sediment.</title>
        <authorList>
            <person name="Feng X."/>
        </authorList>
    </citation>
    <scope>NUCLEOTIDE SEQUENCE</scope>
    <source>
        <strain evidence="3">NFK12</strain>
    </source>
</reference>
<accession>A0A927F973</accession>
<feature type="domain" description="Gylcosyl hydrolase 115 C-terminal" evidence="2">
    <location>
        <begin position="83"/>
        <end position="218"/>
    </location>
</feature>
<name>A0A927F973_9BACT</name>
<evidence type="ECO:0000313" key="3">
    <source>
        <dbReference type="EMBL" id="MBD5780652.1"/>
    </source>
</evidence>
<evidence type="ECO:0000256" key="1">
    <source>
        <dbReference type="SAM" id="SignalP"/>
    </source>
</evidence>
<dbReference type="EMBL" id="JACYFG010000036">
    <property type="protein sequence ID" value="MBD5780652.1"/>
    <property type="molecule type" value="Genomic_DNA"/>
</dbReference>
<dbReference type="InterPro" id="IPR041437">
    <property type="entry name" value="GH115_C"/>
</dbReference>
<gene>
    <name evidence="3" type="ORF">IEN85_14210</name>
</gene>
<feature type="signal peptide" evidence="1">
    <location>
        <begin position="1"/>
        <end position="19"/>
    </location>
</feature>
<comment type="caution">
    <text evidence="3">The sequence shown here is derived from an EMBL/GenBank/DDBJ whole genome shotgun (WGS) entry which is preliminary data.</text>
</comment>